<sequence>MLSGFTFSPGSLPPHRSPGGLLIFLVLVDFEFLFFGLFYLLGHARLLTAAGSFGIIAAFVAWYATLTSLLATEVSSFQLPVIGNFSKRT</sequence>
<evidence type="ECO:0000256" key="4">
    <source>
        <dbReference type="ARBA" id="ARBA00022989"/>
    </source>
</evidence>
<name>A0A0C3FET4_PILCF</name>
<reference evidence="8" key="2">
    <citation type="submission" date="2015-01" db="EMBL/GenBank/DDBJ databases">
        <title>Evolutionary Origins and Diversification of the Mycorrhizal Mutualists.</title>
        <authorList>
            <consortium name="DOE Joint Genome Institute"/>
            <consortium name="Mycorrhizal Genomics Consortium"/>
            <person name="Kohler A."/>
            <person name="Kuo A."/>
            <person name="Nagy L.G."/>
            <person name="Floudas D."/>
            <person name="Copeland A."/>
            <person name="Barry K.W."/>
            <person name="Cichocki N."/>
            <person name="Veneault-Fourrey C."/>
            <person name="LaButti K."/>
            <person name="Lindquist E.A."/>
            <person name="Lipzen A."/>
            <person name="Lundell T."/>
            <person name="Morin E."/>
            <person name="Murat C."/>
            <person name="Riley R."/>
            <person name="Ohm R."/>
            <person name="Sun H."/>
            <person name="Tunlid A."/>
            <person name="Henrissat B."/>
            <person name="Grigoriev I.V."/>
            <person name="Hibbett D.S."/>
            <person name="Martin F."/>
        </authorList>
    </citation>
    <scope>NUCLEOTIDE SEQUENCE [LARGE SCALE GENOMIC DNA]</scope>
    <source>
        <strain evidence="8">F 1598</strain>
    </source>
</reference>
<reference evidence="7 8" key="1">
    <citation type="submission" date="2014-04" db="EMBL/GenBank/DDBJ databases">
        <authorList>
            <consortium name="DOE Joint Genome Institute"/>
            <person name="Kuo A."/>
            <person name="Tarkka M."/>
            <person name="Buscot F."/>
            <person name="Kohler A."/>
            <person name="Nagy L.G."/>
            <person name="Floudas D."/>
            <person name="Copeland A."/>
            <person name="Barry K.W."/>
            <person name="Cichocki N."/>
            <person name="Veneault-Fourrey C."/>
            <person name="LaButti K."/>
            <person name="Lindquist E.A."/>
            <person name="Lipzen A."/>
            <person name="Lundell T."/>
            <person name="Morin E."/>
            <person name="Murat C."/>
            <person name="Sun H."/>
            <person name="Tunlid A."/>
            <person name="Henrissat B."/>
            <person name="Grigoriev I.V."/>
            <person name="Hibbett D.S."/>
            <person name="Martin F."/>
            <person name="Nordberg H.P."/>
            <person name="Cantor M.N."/>
            <person name="Hua S.X."/>
        </authorList>
    </citation>
    <scope>NUCLEOTIDE SEQUENCE [LARGE SCALE GENOMIC DNA]</scope>
    <source>
        <strain evidence="7 8">F 1598</strain>
    </source>
</reference>
<feature type="transmembrane region" description="Helical" evidence="6">
    <location>
        <begin position="20"/>
        <end position="41"/>
    </location>
</feature>
<evidence type="ECO:0000256" key="1">
    <source>
        <dbReference type="ARBA" id="ARBA00004141"/>
    </source>
</evidence>
<evidence type="ECO:0000313" key="8">
    <source>
        <dbReference type="Proteomes" id="UP000054166"/>
    </source>
</evidence>
<gene>
    <name evidence="7" type="ORF">PILCRDRAFT_11360</name>
</gene>
<accession>A0A0C3FET4</accession>
<evidence type="ECO:0000256" key="2">
    <source>
        <dbReference type="ARBA" id="ARBA00005587"/>
    </source>
</evidence>
<feature type="transmembrane region" description="Helical" evidence="6">
    <location>
        <begin position="53"/>
        <end position="71"/>
    </location>
</feature>
<dbReference type="Pfam" id="PF01184">
    <property type="entry name" value="Gpr1_Fun34_YaaH"/>
    <property type="match status" value="1"/>
</dbReference>
<protein>
    <submittedName>
        <fullName evidence="7">Uncharacterized protein</fullName>
    </submittedName>
</protein>
<dbReference type="InParanoid" id="A0A0C3FET4"/>
<dbReference type="EMBL" id="KN833017">
    <property type="protein sequence ID" value="KIM78396.1"/>
    <property type="molecule type" value="Genomic_DNA"/>
</dbReference>
<keyword evidence="3 6" id="KW-0812">Transmembrane</keyword>
<comment type="similarity">
    <text evidence="2">Belongs to the acetate uptake transporter (AceTr) (TC 2.A.96) family.</text>
</comment>
<keyword evidence="8" id="KW-1185">Reference proteome</keyword>
<dbReference type="Proteomes" id="UP000054166">
    <property type="component" value="Unassembled WGS sequence"/>
</dbReference>
<dbReference type="InterPro" id="IPR000791">
    <property type="entry name" value="Gpr1/Fun34/SatP-like"/>
</dbReference>
<evidence type="ECO:0000256" key="6">
    <source>
        <dbReference type="SAM" id="Phobius"/>
    </source>
</evidence>
<dbReference type="GO" id="GO:0016020">
    <property type="term" value="C:membrane"/>
    <property type="evidence" value="ECO:0007669"/>
    <property type="project" value="UniProtKB-SubCell"/>
</dbReference>
<evidence type="ECO:0000256" key="5">
    <source>
        <dbReference type="ARBA" id="ARBA00023136"/>
    </source>
</evidence>
<dbReference type="AlphaFoldDB" id="A0A0C3FET4"/>
<evidence type="ECO:0000313" key="7">
    <source>
        <dbReference type="EMBL" id="KIM78396.1"/>
    </source>
</evidence>
<keyword evidence="4 6" id="KW-1133">Transmembrane helix</keyword>
<dbReference type="HOGENOM" id="CLU_2455528_0_0_1"/>
<organism evidence="7 8">
    <name type="scientific">Piloderma croceum (strain F 1598)</name>
    <dbReference type="NCBI Taxonomy" id="765440"/>
    <lineage>
        <taxon>Eukaryota</taxon>
        <taxon>Fungi</taxon>
        <taxon>Dikarya</taxon>
        <taxon>Basidiomycota</taxon>
        <taxon>Agaricomycotina</taxon>
        <taxon>Agaricomycetes</taxon>
        <taxon>Agaricomycetidae</taxon>
        <taxon>Atheliales</taxon>
        <taxon>Atheliaceae</taxon>
        <taxon>Piloderma</taxon>
    </lineage>
</organism>
<comment type="subcellular location">
    <subcellularLocation>
        <location evidence="1">Membrane</location>
        <topology evidence="1">Multi-pass membrane protein</topology>
    </subcellularLocation>
</comment>
<evidence type="ECO:0000256" key="3">
    <source>
        <dbReference type="ARBA" id="ARBA00022692"/>
    </source>
</evidence>
<proteinExistence type="inferred from homology"/>
<keyword evidence="5 6" id="KW-0472">Membrane</keyword>